<evidence type="ECO:0000256" key="6">
    <source>
        <dbReference type="ARBA" id="ARBA00022827"/>
    </source>
</evidence>
<dbReference type="SUPFAM" id="SSF51905">
    <property type="entry name" value="FAD/NAD(P)-binding domain"/>
    <property type="match status" value="1"/>
</dbReference>
<keyword evidence="4" id="KW-0963">Cytoplasm</keyword>
<keyword evidence="10" id="KW-1185">Reference proteome</keyword>
<evidence type="ECO:0000256" key="5">
    <source>
        <dbReference type="ARBA" id="ARBA00022630"/>
    </source>
</evidence>
<evidence type="ECO:0000259" key="8">
    <source>
        <dbReference type="Pfam" id="PF01593"/>
    </source>
</evidence>
<gene>
    <name evidence="9" type="ORF">RN001_006053</name>
</gene>
<dbReference type="Proteomes" id="UP001353858">
    <property type="component" value="Unassembled WGS sequence"/>
</dbReference>
<comment type="similarity">
    <text evidence="3">Belongs to the flavin monoamine oxidase family.</text>
</comment>
<comment type="caution">
    <text evidence="9">The sequence shown here is derived from an EMBL/GenBank/DDBJ whole genome shotgun (WGS) entry which is preliminary data.</text>
</comment>
<evidence type="ECO:0000313" key="10">
    <source>
        <dbReference type="Proteomes" id="UP001353858"/>
    </source>
</evidence>
<evidence type="ECO:0000256" key="3">
    <source>
        <dbReference type="ARBA" id="ARBA00005995"/>
    </source>
</evidence>
<dbReference type="GO" id="GO:0046592">
    <property type="term" value="F:polyamine oxidase activity"/>
    <property type="evidence" value="ECO:0007669"/>
    <property type="project" value="TreeGrafter"/>
</dbReference>
<dbReference type="Gene3D" id="3.90.660.10">
    <property type="match status" value="1"/>
</dbReference>
<evidence type="ECO:0000256" key="2">
    <source>
        <dbReference type="ARBA" id="ARBA00004496"/>
    </source>
</evidence>
<accession>A0AAN7SJF8</accession>
<dbReference type="SUPFAM" id="SSF54373">
    <property type="entry name" value="FAD-linked reductases, C-terminal domain"/>
    <property type="match status" value="1"/>
</dbReference>
<name>A0AAN7SJF8_9COLE</name>
<feature type="domain" description="Amine oxidase" evidence="8">
    <location>
        <begin position="2"/>
        <end position="96"/>
    </location>
</feature>
<dbReference type="InterPro" id="IPR036188">
    <property type="entry name" value="FAD/NAD-bd_sf"/>
</dbReference>
<dbReference type="Pfam" id="PF01593">
    <property type="entry name" value="Amino_oxidase"/>
    <property type="match status" value="1"/>
</dbReference>
<dbReference type="Gene3D" id="3.50.50.60">
    <property type="entry name" value="FAD/NAD(P)-binding domain"/>
    <property type="match status" value="1"/>
</dbReference>
<keyword evidence="7" id="KW-0560">Oxidoreductase</keyword>
<comment type="cofactor">
    <cofactor evidence="1">
        <name>FAD</name>
        <dbReference type="ChEBI" id="CHEBI:57692"/>
    </cofactor>
</comment>
<dbReference type="InterPro" id="IPR002937">
    <property type="entry name" value="Amino_oxidase"/>
</dbReference>
<dbReference type="InterPro" id="IPR050281">
    <property type="entry name" value="Flavin_monoamine_oxidase"/>
</dbReference>
<reference evidence="10" key="1">
    <citation type="submission" date="2023-01" db="EMBL/GenBank/DDBJ databases">
        <title>Key to firefly adult light organ development and bioluminescence: homeobox transcription factors regulate luciferase expression and transportation to peroxisome.</title>
        <authorList>
            <person name="Fu X."/>
        </authorList>
    </citation>
    <scope>NUCLEOTIDE SEQUENCE [LARGE SCALE GENOMIC DNA]</scope>
</reference>
<evidence type="ECO:0000256" key="1">
    <source>
        <dbReference type="ARBA" id="ARBA00001974"/>
    </source>
</evidence>
<proteinExistence type="inferred from homology"/>
<evidence type="ECO:0000313" key="9">
    <source>
        <dbReference type="EMBL" id="KAK4882734.1"/>
    </source>
</evidence>
<sequence>MCTNILRKFLNDPYIPKPKTCVCTSWASQPYAKGSYTAIAVGASQIDIEYLAQPLYSSKNQAKPVLLFAGEHTHSNFYSTVHGAYLSGRTAAQVLLSSDTPQEIVLNCEDTSDLSSWIQGISLE</sequence>
<dbReference type="GO" id="GO:0005737">
    <property type="term" value="C:cytoplasm"/>
    <property type="evidence" value="ECO:0007669"/>
    <property type="project" value="UniProtKB-SubCell"/>
</dbReference>
<comment type="subcellular location">
    <subcellularLocation>
        <location evidence="2">Cytoplasm</location>
    </subcellularLocation>
</comment>
<dbReference type="PANTHER" id="PTHR10742">
    <property type="entry name" value="FLAVIN MONOAMINE OXIDASE"/>
    <property type="match status" value="1"/>
</dbReference>
<evidence type="ECO:0000256" key="4">
    <source>
        <dbReference type="ARBA" id="ARBA00022490"/>
    </source>
</evidence>
<keyword evidence="6" id="KW-0274">FAD</keyword>
<evidence type="ECO:0000256" key="7">
    <source>
        <dbReference type="ARBA" id="ARBA00023002"/>
    </source>
</evidence>
<dbReference type="AlphaFoldDB" id="A0AAN7SJF8"/>
<dbReference type="PANTHER" id="PTHR10742:SF405">
    <property type="entry name" value="PEROXISOMAL N(1)-ACETYL-SPERMINE_SPERMIDINE OXIDASE"/>
    <property type="match status" value="1"/>
</dbReference>
<protein>
    <recommendedName>
        <fullName evidence="8">Amine oxidase domain-containing protein</fullName>
    </recommendedName>
</protein>
<organism evidence="9 10">
    <name type="scientific">Aquatica leii</name>
    <dbReference type="NCBI Taxonomy" id="1421715"/>
    <lineage>
        <taxon>Eukaryota</taxon>
        <taxon>Metazoa</taxon>
        <taxon>Ecdysozoa</taxon>
        <taxon>Arthropoda</taxon>
        <taxon>Hexapoda</taxon>
        <taxon>Insecta</taxon>
        <taxon>Pterygota</taxon>
        <taxon>Neoptera</taxon>
        <taxon>Endopterygota</taxon>
        <taxon>Coleoptera</taxon>
        <taxon>Polyphaga</taxon>
        <taxon>Elateriformia</taxon>
        <taxon>Elateroidea</taxon>
        <taxon>Lampyridae</taxon>
        <taxon>Luciolinae</taxon>
        <taxon>Aquatica</taxon>
    </lineage>
</organism>
<keyword evidence="5" id="KW-0285">Flavoprotein</keyword>
<dbReference type="EMBL" id="JARPUR010000002">
    <property type="protein sequence ID" value="KAK4882734.1"/>
    <property type="molecule type" value="Genomic_DNA"/>
</dbReference>